<dbReference type="GO" id="GO:0006388">
    <property type="term" value="P:tRNA splicing, via endonucleolytic cleavage and ligation"/>
    <property type="evidence" value="ECO:0007669"/>
    <property type="project" value="TreeGrafter"/>
</dbReference>
<dbReference type="RefSeq" id="XP_018146921.1">
    <property type="nucleotide sequence ID" value="XM_018282445.1"/>
</dbReference>
<dbReference type="GeneID" id="28846439"/>
<evidence type="ECO:0000256" key="7">
    <source>
        <dbReference type="SAM" id="MobiDB-lite"/>
    </source>
</evidence>
<dbReference type="Proteomes" id="UP000078397">
    <property type="component" value="Unassembled WGS sequence"/>
</dbReference>
<dbReference type="KEGG" id="pchm:VFPPC_02864"/>
<dbReference type="InterPro" id="IPR002745">
    <property type="entry name" value="Ptrans_KptA/Tpt1"/>
</dbReference>
<dbReference type="OrthoDB" id="419694at2759"/>
<dbReference type="SUPFAM" id="SSF56399">
    <property type="entry name" value="ADP-ribosylation"/>
    <property type="match status" value="1"/>
</dbReference>
<dbReference type="EC" id="2.7.1.160" evidence="3"/>
<evidence type="ECO:0000256" key="2">
    <source>
        <dbReference type="ARBA" id="ARBA00009836"/>
    </source>
</evidence>
<accession>A0A179FXL9</accession>
<dbReference type="STRING" id="1380566.A0A179FXL9"/>
<dbReference type="Pfam" id="PF01885">
    <property type="entry name" value="PTS_2-RNA"/>
    <property type="match status" value="1"/>
</dbReference>
<dbReference type="PANTHER" id="PTHR12684:SF2">
    <property type="entry name" value="TRNA 2'-PHOSPHOTRANSFERASE 1"/>
    <property type="match status" value="1"/>
</dbReference>
<proteinExistence type="inferred from homology"/>
<evidence type="ECO:0000256" key="1">
    <source>
        <dbReference type="ARBA" id="ARBA00003343"/>
    </source>
</evidence>
<dbReference type="InterPro" id="IPR042081">
    <property type="entry name" value="RNA_2'-PTrans_C"/>
</dbReference>
<dbReference type="PANTHER" id="PTHR12684">
    <property type="entry name" value="PUTATIVE PHOSPHOTRANSFERASE"/>
    <property type="match status" value="1"/>
</dbReference>
<feature type="region of interest" description="Disordered" evidence="7">
    <location>
        <begin position="1"/>
        <end position="38"/>
    </location>
</feature>
<reference evidence="8 9" key="1">
    <citation type="journal article" date="2016" name="PLoS Pathog.">
        <title>Biosynthesis of antibiotic leucinostatins in bio-control fungus Purpureocillium lilacinum and their inhibition on phytophthora revealed by genome mining.</title>
        <authorList>
            <person name="Wang G."/>
            <person name="Liu Z."/>
            <person name="Lin R."/>
            <person name="Li E."/>
            <person name="Mao Z."/>
            <person name="Ling J."/>
            <person name="Yang Y."/>
            <person name="Yin W.B."/>
            <person name="Xie B."/>
        </authorList>
    </citation>
    <scope>NUCLEOTIDE SEQUENCE [LARGE SCALE GENOMIC DNA]</scope>
    <source>
        <strain evidence="8">170</strain>
    </source>
</reference>
<dbReference type="GO" id="GO:0000215">
    <property type="term" value="F:tRNA 2'-phosphotransferase activity"/>
    <property type="evidence" value="ECO:0007669"/>
    <property type="project" value="UniProtKB-EC"/>
</dbReference>
<comment type="similarity">
    <text evidence="2">Belongs to the KptA/TPT1 family.</text>
</comment>
<keyword evidence="5" id="KW-0520">NAD</keyword>
<comment type="function">
    <text evidence="1">Catalyzes the last step of tRNA splicing, the transfer of the splice junction 2'-phosphate from ligated tRNA to NAD to produce ADP-ribose 1''-2'' cyclic phosphate.</text>
</comment>
<comment type="catalytic activity">
    <reaction evidence="6">
        <text>2'-phospho-[ligated tRNA] + NAD(+) = mature tRNA + ADP-alpha-D-ribose 1'',2''-cyclic phosphate + nicotinamide</text>
        <dbReference type="Rhea" id="RHEA:23324"/>
        <dbReference type="Rhea" id="RHEA-COMP:11106"/>
        <dbReference type="Rhea" id="RHEA-COMP:11107"/>
        <dbReference type="ChEBI" id="CHEBI:17154"/>
        <dbReference type="ChEBI" id="CHEBI:57540"/>
        <dbReference type="ChEBI" id="CHEBI:76596"/>
        <dbReference type="ChEBI" id="CHEBI:82883"/>
        <dbReference type="ChEBI" id="CHEBI:85027"/>
        <dbReference type="EC" id="2.7.1.160"/>
    </reaction>
</comment>
<dbReference type="AlphaFoldDB" id="A0A179FXL9"/>
<name>A0A179FXL9_METCM</name>
<dbReference type="Gene3D" id="3.20.170.30">
    <property type="match status" value="1"/>
</dbReference>
<evidence type="ECO:0000256" key="5">
    <source>
        <dbReference type="ARBA" id="ARBA00023027"/>
    </source>
</evidence>
<comment type="caution">
    <text evidence="8">The sequence shown here is derived from an EMBL/GenBank/DDBJ whole genome shotgun (WGS) entry which is preliminary data.</text>
</comment>
<sequence length="278" mass="30040">MSNNEAHIALEDKAQPRSSRSSGRRGGRGGGRSEGREVQISKALSKLLRHQAENAGIKLDDEGFAPLDRVLAWGPIKSLSPDLAEIKDIVETNAKKRFTLKPTDPSVSEPATASGYLIRANQGHSIKVDETALFKPIQVGDEDFPQKVVHGTYFAFWKAILETGGLKPMTRGHIHCSDKTPEEGAVSGMRKDAELLVEIDIEGSLRDGVTWWRSDNGVLLTDGGEGGVLGTRYFKLVTSRTVDVGVLWEDGVKVADLPAGLKFRVPSGKRAGGSGKRS</sequence>
<keyword evidence="4" id="KW-0808">Transferase</keyword>
<protein>
    <recommendedName>
        <fullName evidence="3">2'-phosphotransferase</fullName>
        <ecNumber evidence="3">2.7.1.160</ecNumber>
    </recommendedName>
</protein>
<keyword evidence="9" id="KW-1185">Reference proteome</keyword>
<dbReference type="InterPro" id="IPR042080">
    <property type="entry name" value="RNA_2'-PTrans_N"/>
</dbReference>
<evidence type="ECO:0000256" key="3">
    <source>
        <dbReference type="ARBA" id="ARBA00012007"/>
    </source>
</evidence>
<evidence type="ECO:0000256" key="4">
    <source>
        <dbReference type="ARBA" id="ARBA00022679"/>
    </source>
</evidence>
<organism evidence="8 9">
    <name type="scientific">Pochonia chlamydosporia 170</name>
    <dbReference type="NCBI Taxonomy" id="1380566"/>
    <lineage>
        <taxon>Eukaryota</taxon>
        <taxon>Fungi</taxon>
        <taxon>Dikarya</taxon>
        <taxon>Ascomycota</taxon>
        <taxon>Pezizomycotina</taxon>
        <taxon>Sordariomycetes</taxon>
        <taxon>Hypocreomycetidae</taxon>
        <taxon>Hypocreales</taxon>
        <taxon>Clavicipitaceae</taxon>
        <taxon>Pochonia</taxon>
    </lineage>
</organism>
<evidence type="ECO:0000313" key="8">
    <source>
        <dbReference type="EMBL" id="OAQ70384.1"/>
    </source>
</evidence>
<gene>
    <name evidence="8" type="ORF">VFPPC_02864</name>
</gene>
<evidence type="ECO:0000256" key="6">
    <source>
        <dbReference type="ARBA" id="ARBA00047949"/>
    </source>
</evidence>
<evidence type="ECO:0000313" key="9">
    <source>
        <dbReference type="Proteomes" id="UP000078397"/>
    </source>
</evidence>
<dbReference type="EMBL" id="LSBJ02000002">
    <property type="protein sequence ID" value="OAQ70384.1"/>
    <property type="molecule type" value="Genomic_DNA"/>
</dbReference>
<dbReference type="Gene3D" id="1.10.10.970">
    <property type="entry name" value="RNA 2'-phosphotransferase, Tpt1/KptA family, N-terminal domain"/>
    <property type="match status" value="1"/>
</dbReference>